<sequence>MKSMHLLTTDPRDPGLIVCRVFKVHSPSSLEKDCYIFISKVEGPDGNLPHKQLKI</sequence>
<dbReference type="AlphaFoldDB" id="E1F2A9"/>
<protein>
    <submittedName>
        <fullName evidence="1">Uncharacterized protein</fullName>
    </submittedName>
</protein>
<evidence type="ECO:0000313" key="1">
    <source>
        <dbReference type="EMBL" id="EFO63369.1"/>
    </source>
</evidence>
<evidence type="ECO:0000313" key="2">
    <source>
        <dbReference type="Proteomes" id="UP000008974"/>
    </source>
</evidence>
<dbReference type="Proteomes" id="UP000008974">
    <property type="component" value="Unassembled WGS sequence"/>
</dbReference>
<dbReference type="EMBL" id="ACVC01000133">
    <property type="protein sequence ID" value="EFO63369.1"/>
    <property type="molecule type" value="Genomic_DNA"/>
</dbReference>
<proteinExistence type="predicted"/>
<gene>
    <name evidence="1" type="ORF">GLP15_1838</name>
</gene>
<reference evidence="1 2" key="1">
    <citation type="journal article" date="2010" name="BMC Genomics">
        <title>Genome analysis and comparative genomics of a Giardia intestinalis assemblage E isolate.</title>
        <authorList>
            <person name="Jerlstrom-Hultqvist J."/>
            <person name="Franzen O."/>
            <person name="Ankarklev J."/>
            <person name="Xu F."/>
            <person name="Nohynkova E."/>
            <person name="Andersson J.O."/>
            <person name="Svard S.G."/>
            <person name="Andersson B."/>
        </authorList>
    </citation>
    <scope>NUCLEOTIDE SEQUENCE [LARGE SCALE GENOMIC DNA]</scope>
    <source>
        <strain evidence="1 2">P15</strain>
    </source>
</reference>
<accession>E1F2A9</accession>
<dbReference type="VEuPathDB" id="GiardiaDB:GLP15_1838"/>
<name>E1F2A9_GIAIA</name>
<comment type="caution">
    <text evidence="1">The sequence shown here is derived from an EMBL/GenBank/DDBJ whole genome shotgun (WGS) entry which is preliminary data.</text>
</comment>
<organism evidence="1 2">
    <name type="scientific">Giardia intestinalis (strain P15)</name>
    <name type="common">Giardia lamblia</name>
    <dbReference type="NCBI Taxonomy" id="658858"/>
    <lineage>
        <taxon>Eukaryota</taxon>
        <taxon>Metamonada</taxon>
        <taxon>Diplomonadida</taxon>
        <taxon>Hexamitidae</taxon>
        <taxon>Giardiinae</taxon>
        <taxon>Giardia</taxon>
    </lineage>
</organism>